<name>A0ACD3AV21_9AGAR</name>
<sequence length="443" mass="49090">MIDKQLYSPSRIRRWVVVVYTPLNWFNKQNVMNLVQGLISNARKLGEIIIDETDPVCRWESGQGNVQDQLLKLGKASVDKNRGQGPDLIVAVLPDGASVDLYTRIKHFGDIRQGVATQCLLVNKVKKANDQYWANVLLKINVKLGGMNVIPDPAASAVLTSTQTLVIGAHVIQPPPGVKNSPSFTAVVGNVDSNAVRYISTTKAQTGRQEIIEDLKDMVKCLITSYKDYQQQQEWRGPGFGPKRIIYYRVIDRVSEGQLSHVLEQGIACKETGVDAKITLIIVGKRQNIRFIPVNAQLNDDARRGNCSAGTVVDHGIGHPIEFDYYLLSHGTSLGTSRPSHYSVGYHDNGFNADSIQALSFALCHISARATRSISIPAPVYYADIVCSRNKIHYDPSGTCDTSEIMSEMETLTSNQISMTGLERKMQGFLPLHQKQAKLMYFV</sequence>
<dbReference type="Proteomes" id="UP000308600">
    <property type="component" value="Unassembled WGS sequence"/>
</dbReference>
<reference evidence="1 2" key="1">
    <citation type="journal article" date="2019" name="Nat. Ecol. Evol.">
        <title>Megaphylogeny resolves global patterns of mushroom evolution.</title>
        <authorList>
            <person name="Varga T."/>
            <person name="Krizsan K."/>
            <person name="Foldi C."/>
            <person name="Dima B."/>
            <person name="Sanchez-Garcia M."/>
            <person name="Sanchez-Ramirez S."/>
            <person name="Szollosi G.J."/>
            <person name="Szarkandi J.G."/>
            <person name="Papp V."/>
            <person name="Albert L."/>
            <person name="Andreopoulos W."/>
            <person name="Angelini C."/>
            <person name="Antonin V."/>
            <person name="Barry K.W."/>
            <person name="Bougher N.L."/>
            <person name="Buchanan P."/>
            <person name="Buyck B."/>
            <person name="Bense V."/>
            <person name="Catcheside P."/>
            <person name="Chovatia M."/>
            <person name="Cooper J."/>
            <person name="Damon W."/>
            <person name="Desjardin D."/>
            <person name="Finy P."/>
            <person name="Geml J."/>
            <person name="Haridas S."/>
            <person name="Hughes K."/>
            <person name="Justo A."/>
            <person name="Karasinski D."/>
            <person name="Kautmanova I."/>
            <person name="Kiss B."/>
            <person name="Kocsube S."/>
            <person name="Kotiranta H."/>
            <person name="LaButti K.M."/>
            <person name="Lechner B.E."/>
            <person name="Liimatainen K."/>
            <person name="Lipzen A."/>
            <person name="Lukacs Z."/>
            <person name="Mihaltcheva S."/>
            <person name="Morgado L.N."/>
            <person name="Niskanen T."/>
            <person name="Noordeloos M.E."/>
            <person name="Ohm R.A."/>
            <person name="Ortiz-Santana B."/>
            <person name="Ovrebo C."/>
            <person name="Racz N."/>
            <person name="Riley R."/>
            <person name="Savchenko A."/>
            <person name="Shiryaev A."/>
            <person name="Soop K."/>
            <person name="Spirin V."/>
            <person name="Szebenyi C."/>
            <person name="Tomsovsky M."/>
            <person name="Tulloss R.E."/>
            <person name="Uehling J."/>
            <person name="Grigoriev I.V."/>
            <person name="Vagvolgyi C."/>
            <person name="Papp T."/>
            <person name="Martin F.M."/>
            <person name="Miettinen O."/>
            <person name="Hibbett D.S."/>
            <person name="Nagy L.G."/>
        </authorList>
    </citation>
    <scope>NUCLEOTIDE SEQUENCE [LARGE SCALE GENOMIC DNA]</scope>
    <source>
        <strain evidence="1 2">NL-1719</strain>
    </source>
</reference>
<protein>
    <submittedName>
        <fullName evidence="1">Piwi-domain-containing protein</fullName>
    </submittedName>
</protein>
<evidence type="ECO:0000313" key="2">
    <source>
        <dbReference type="Proteomes" id="UP000308600"/>
    </source>
</evidence>
<organism evidence="1 2">
    <name type="scientific">Pluteus cervinus</name>
    <dbReference type="NCBI Taxonomy" id="181527"/>
    <lineage>
        <taxon>Eukaryota</taxon>
        <taxon>Fungi</taxon>
        <taxon>Dikarya</taxon>
        <taxon>Basidiomycota</taxon>
        <taxon>Agaricomycotina</taxon>
        <taxon>Agaricomycetes</taxon>
        <taxon>Agaricomycetidae</taxon>
        <taxon>Agaricales</taxon>
        <taxon>Pluteineae</taxon>
        <taxon>Pluteaceae</taxon>
        <taxon>Pluteus</taxon>
    </lineage>
</organism>
<dbReference type="EMBL" id="ML208328">
    <property type="protein sequence ID" value="TFK69585.1"/>
    <property type="molecule type" value="Genomic_DNA"/>
</dbReference>
<accession>A0ACD3AV21</accession>
<gene>
    <name evidence="1" type="ORF">BDN72DRAFT_945415</name>
</gene>
<evidence type="ECO:0000313" key="1">
    <source>
        <dbReference type="EMBL" id="TFK69585.1"/>
    </source>
</evidence>
<keyword evidence="2" id="KW-1185">Reference proteome</keyword>
<proteinExistence type="predicted"/>